<dbReference type="Proteomes" id="UP000800040">
    <property type="component" value="Unassembled WGS sequence"/>
</dbReference>
<feature type="domain" description="HAM1-like C-terminal" evidence="2">
    <location>
        <begin position="636"/>
        <end position="715"/>
    </location>
</feature>
<evidence type="ECO:0008006" key="6">
    <source>
        <dbReference type="Google" id="ProtNLM"/>
    </source>
</evidence>
<protein>
    <recommendedName>
        <fullName evidence="6">Bactericidal permeability-increasing protein</fullName>
    </recommendedName>
</protein>
<dbReference type="Pfam" id="PF14613">
    <property type="entry name" value="HAM1_C"/>
    <property type="match status" value="1"/>
</dbReference>
<dbReference type="Pfam" id="PF19343">
    <property type="entry name" value="HAM1_N"/>
    <property type="match status" value="2"/>
</dbReference>
<gene>
    <name evidence="4" type="ORF">BDW02DRAFT_621889</name>
</gene>
<dbReference type="AlphaFoldDB" id="A0A6A5KA97"/>
<feature type="domain" description="HAM1-like N-terminal" evidence="3">
    <location>
        <begin position="68"/>
        <end position="253"/>
    </location>
</feature>
<evidence type="ECO:0000313" key="4">
    <source>
        <dbReference type="EMBL" id="KAF1834278.1"/>
    </source>
</evidence>
<dbReference type="EMBL" id="ML975304">
    <property type="protein sequence ID" value="KAF1834278.1"/>
    <property type="molecule type" value="Genomic_DNA"/>
</dbReference>
<dbReference type="Gene3D" id="3.15.10.10">
    <property type="entry name" value="Bactericidal permeability-increasing protein, domain 1"/>
    <property type="match status" value="1"/>
</dbReference>
<dbReference type="GO" id="GO:0008289">
    <property type="term" value="F:lipid binding"/>
    <property type="evidence" value="ECO:0007669"/>
    <property type="project" value="InterPro"/>
</dbReference>
<keyword evidence="5" id="KW-1185">Reference proteome</keyword>
<accession>A0A6A5KA97</accession>
<proteinExistence type="predicted"/>
<dbReference type="PANTHER" id="PTHR31138:SF4">
    <property type="entry name" value="DUF5923 DOMAIN-CONTAINING PROTEIN"/>
    <property type="match status" value="1"/>
</dbReference>
<evidence type="ECO:0000313" key="5">
    <source>
        <dbReference type="Proteomes" id="UP000800040"/>
    </source>
</evidence>
<dbReference type="InterPro" id="IPR017943">
    <property type="entry name" value="Bactericidal_perm-incr_a/b_dom"/>
</dbReference>
<dbReference type="PANTHER" id="PTHR31138">
    <property type="entry name" value="CHROMOSOME 19, WHOLE GENOME SHOTGUN SEQUENCE"/>
    <property type="match status" value="1"/>
</dbReference>
<dbReference type="SUPFAM" id="SSF55394">
    <property type="entry name" value="Bactericidal permeability-increasing protein, BPI"/>
    <property type="match status" value="1"/>
</dbReference>
<feature type="domain" description="HAM1-like N-terminal" evidence="3">
    <location>
        <begin position="275"/>
        <end position="620"/>
    </location>
</feature>
<evidence type="ECO:0000259" key="2">
    <source>
        <dbReference type="Pfam" id="PF14613"/>
    </source>
</evidence>
<dbReference type="InterPro" id="IPR027842">
    <property type="entry name" value="HAM1-like_C"/>
</dbReference>
<name>A0A6A5KA97_9PLEO</name>
<organism evidence="4 5">
    <name type="scientific">Decorospora gaudefroyi</name>
    <dbReference type="NCBI Taxonomy" id="184978"/>
    <lineage>
        <taxon>Eukaryota</taxon>
        <taxon>Fungi</taxon>
        <taxon>Dikarya</taxon>
        <taxon>Ascomycota</taxon>
        <taxon>Pezizomycotina</taxon>
        <taxon>Dothideomycetes</taxon>
        <taxon>Pleosporomycetidae</taxon>
        <taxon>Pleosporales</taxon>
        <taxon>Pleosporineae</taxon>
        <taxon>Pleosporaceae</taxon>
        <taxon>Decorospora</taxon>
    </lineage>
</organism>
<dbReference type="InterPro" id="IPR045967">
    <property type="entry name" value="HAM1-like_N"/>
</dbReference>
<evidence type="ECO:0000259" key="3">
    <source>
        <dbReference type="Pfam" id="PF19343"/>
    </source>
</evidence>
<dbReference type="OrthoDB" id="5407957at2759"/>
<evidence type="ECO:0000256" key="1">
    <source>
        <dbReference type="SAM" id="MobiDB-lite"/>
    </source>
</evidence>
<reference evidence="4" key="1">
    <citation type="submission" date="2020-01" db="EMBL/GenBank/DDBJ databases">
        <authorList>
            <consortium name="DOE Joint Genome Institute"/>
            <person name="Haridas S."/>
            <person name="Albert R."/>
            <person name="Binder M."/>
            <person name="Bloem J."/>
            <person name="Labutti K."/>
            <person name="Salamov A."/>
            <person name="Andreopoulos B."/>
            <person name="Baker S.E."/>
            <person name="Barry K."/>
            <person name="Bills G."/>
            <person name="Bluhm B.H."/>
            <person name="Cannon C."/>
            <person name="Castanera R."/>
            <person name="Culley D.E."/>
            <person name="Daum C."/>
            <person name="Ezra D."/>
            <person name="Gonzalez J.B."/>
            <person name="Henrissat B."/>
            <person name="Kuo A."/>
            <person name="Liang C."/>
            <person name="Lipzen A."/>
            <person name="Lutzoni F."/>
            <person name="Magnuson J."/>
            <person name="Mondo S."/>
            <person name="Nolan M."/>
            <person name="Ohm R."/>
            <person name="Pangilinan J."/>
            <person name="Park H.-J."/>
            <person name="Ramirez L."/>
            <person name="Alfaro M."/>
            <person name="Sun H."/>
            <person name="Tritt A."/>
            <person name="Yoshinaga Y."/>
            <person name="Zwiers L.-H."/>
            <person name="Turgeon B.G."/>
            <person name="Goodwin S.B."/>
            <person name="Spatafora J.W."/>
            <person name="Crous P.W."/>
            <person name="Grigoriev I.V."/>
        </authorList>
    </citation>
    <scope>NUCLEOTIDE SEQUENCE</scope>
    <source>
        <strain evidence="4">P77</strain>
    </source>
</reference>
<feature type="region of interest" description="Disordered" evidence="1">
    <location>
        <begin position="234"/>
        <end position="260"/>
    </location>
</feature>
<sequence>MTAATKPGTLVKLISSSEIRQNHRDVSLIVLRVPQTRRGPASATTPGIFSPSLNSHQKCLLTSARYRDDTTLQREVHQKLHSYQMLRALSMGFMPSNEQIIINLRSLLSADILNPENPDLSDSGRLLVKFTKQWLHQFIDTMNHKNSKDQIQDFLWYLSKSRISVDVDDMARRTTRSKAKADATAAYQSLQTVGSLLLTNSDFRIFLSDLNTVGREVFRDTAFTLSNVSKKAAKKIEPSQAEQKALKEPGADDGPAPSAEELNGEVTEVAKVVGDGVAKVAKRADVSLAEKLQGDEGESLLFRLKKTVMNLRQKRDYNDSVSVLALLLKRYALAYSRTVEDAMGTLEADVEPNPEMEKAVKNFWIFLSSFGDKQEWNKLEDAFHKVLEHSRKDPEFEDLLTDIGNSLQKLLTDPDFFDHVDEKFQELRKKARGVGSESSLRQDVDVFFEQAQRTFMAVAQDEDIAKMIRTTMRIWNILAPRHSYTNSELVQDAINVFVPLGIQAIQYIPIPRLEVSTPEIDMLLENLIIEPGKTVNHTSFLPFRLKVETYNDFELRKARFRVASKATSKFTVKIDGLSFRADEIGFLLRAHSGLLRLADEGIASFQLDERGIDIHLDVEVGKEKLEQILTLKAVRVHIHKLSYTLRKSKFSIFGWLFKPLLRPIVRKVMEKQMAQGIADAIHAANRELVFARERLRATRISDPDDLKTFFKAVLTRLTPAEDPDVYTRVGVEAPRKGVFAGKYAPGSVVKLWEEEGRRAAERIDDWDEGGWRNDVFDLHAMTLS</sequence>